<name>A0A4S1WEV4_9SPHN</name>
<evidence type="ECO:0000313" key="2">
    <source>
        <dbReference type="EMBL" id="TGX41568.1"/>
    </source>
</evidence>
<comment type="caution">
    <text evidence="2">The sequence shown here is derived from an EMBL/GenBank/DDBJ whole genome shotgun (WGS) entry which is preliminary data.</text>
</comment>
<keyword evidence="1" id="KW-0472">Membrane</keyword>
<feature type="transmembrane region" description="Helical" evidence="1">
    <location>
        <begin position="7"/>
        <end position="29"/>
    </location>
</feature>
<protein>
    <recommendedName>
        <fullName evidence="4">DUF2938 family protein</fullName>
    </recommendedName>
</protein>
<dbReference type="OrthoDB" id="118190at2"/>
<dbReference type="Proteomes" id="UP000309848">
    <property type="component" value="Unassembled WGS sequence"/>
</dbReference>
<keyword evidence="1" id="KW-0812">Transmembrane</keyword>
<evidence type="ECO:0000313" key="3">
    <source>
        <dbReference type="Proteomes" id="UP000309848"/>
    </source>
</evidence>
<keyword evidence="1" id="KW-1133">Transmembrane helix</keyword>
<reference evidence="2 3" key="1">
    <citation type="submission" date="2019-04" db="EMBL/GenBank/DDBJ databases">
        <title>Sphingomonas psychrotolerans sp. nov., isolated from soil in the Tianshan Mountains, Xinjiang, China.</title>
        <authorList>
            <person name="Luo Y."/>
            <person name="Sheng H."/>
        </authorList>
    </citation>
    <scope>NUCLEOTIDE SEQUENCE [LARGE SCALE GENOMIC DNA]</scope>
    <source>
        <strain evidence="2 3">KIS18-15</strain>
    </source>
</reference>
<accession>A0A4S1WEV4</accession>
<keyword evidence="3" id="KW-1185">Reference proteome</keyword>
<gene>
    <name evidence="2" type="ORF">E5A74_13210</name>
</gene>
<feature type="transmembrane region" description="Helical" evidence="1">
    <location>
        <begin position="55"/>
        <end position="79"/>
    </location>
</feature>
<dbReference type="AlphaFoldDB" id="A0A4S1WEV4"/>
<sequence length="157" mass="16005">MDLQGKLIVIATLIAGTLDIASAIITALLRGKPVARMLQGVASGPFGRWPIEAGWAGAAAGLAVHFAIMAAMAAAFVLAAAHLPGLQRLRLVYGAAYGALLYGFMYWVVLPLRWPGAGGVGSGIGSVLLPLGIHILLVGIPIALTATASVRSSRVAV</sequence>
<dbReference type="RefSeq" id="WP_135985674.1">
    <property type="nucleotide sequence ID" value="NZ_JAASQM010000003.1"/>
</dbReference>
<evidence type="ECO:0008006" key="4">
    <source>
        <dbReference type="Google" id="ProtNLM"/>
    </source>
</evidence>
<evidence type="ECO:0000256" key="1">
    <source>
        <dbReference type="SAM" id="Phobius"/>
    </source>
</evidence>
<proteinExistence type="predicted"/>
<feature type="transmembrane region" description="Helical" evidence="1">
    <location>
        <begin position="122"/>
        <end position="144"/>
    </location>
</feature>
<organism evidence="2 3">
    <name type="scientific">Sphingomonas naasensis</name>
    <dbReference type="NCBI Taxonomy" id="1344951"/>
    <lineage>
        <taxon>Bacteria</taxon>
        <taxon>Pseudomonadati</taxon>
        <taxon>Pseudomonadota</taxon>
        <taxon>Alphaproteobacteria</taxon>
        <taxon>Sphingomonadales</taxon>
        <taxon>Sphingomonadaceae</taxon>
        <taxon>Sphingomonas</taxon>
    </lineage>
</organism>
<feature type="transmembrane region" description="Helical" evidence="1">
    <location>
        <begin position="91"/>
        <end position="110"/>
    </location>
</feature>
<dbReference type="EMBL" id="SRXU01000005">
    <property type="protein sequence ID" value="TGX41568.1"/>
    <property type="molecule type" value="Genomic_DNA"/>
</dbReference>